<dbReference type="SUPFAM" id="SSF48726">
    <property type="entry name" value="Immunoglobulin"/>
    <property type="match status" value="5"/>
</dbReference>
<dbReference type="SMART" id="SM00060">
    <property type="entry name" value="FN3"/>
    <property type="match status" value="11"/>
</dbReference>
<reference evidence="13" key="1">
    <citation type="submission" date="2016-11" db="UniProtKB">
        <authorList>
            <consortium name="WormBaseParasite"/>
        </authorList>
    </citation>
    <scope>IDENTIFICATION</scope>
</reference>
<keyword evidence="7" id="KW-0393">Immunoglobulin domain</keyword>
<feature type="domain" description="Ig-like" evidence="10">
    <location>
        <begin position="1734"/>
        <end position="1830"/>
    </location>
</feature>
<dbReference type="Pfam" id="PF00092">
    <property type="entry name" value="VWA"/>
    <property type="match status" value="3"/>
</dbReference>
<dbReference type="CDD" id="cd00054">
    <property type="entry name" value="EGF_CA"/>
    <property type="match status" value="1"/>
</dbReference>
<feature type="domain" description="Ig-like" evidence="10">
    <location>
        <begin position="415"/>
        <end position="501"/>
    </location>
</feature>
<keyword evidence="4" id="KW-0677">Repeat</keyword>
<feature type="region of interest" description="Disordered" evidence="8">
    <location>
        <begin position="2083"/>
        <end position="2151"/>
    </location>
</feature>
<dbReference type="WBParaSite" id="Csp11.Scaffold629.g14463.t2">
    <property type="protein sequence ID" value="Csp11.Scaffold629.g14463.t2"/>
    <property type="gene ID" value="Csp11.Scaffold629.g14463"/>
</dbReference>
<dbReference type="Gene3D" id="2.60.40.10">
    <property type="entry name" value="Immunoglobulins"/>
    <property type="match status" value="16"/>
</dbReference>
<feature type="region of interest" description="Disordered" evidence="8">
    <location>
        <begin position="3165"/>
        <end position="3187"/>
    </location>
</feature>
<dbReference type="InterPro" id="IPR036179">
    <property type="entry name" value="Ig-like_dom_sf"/>
</dbReference>
<feature type="region of interest" description="Disordered" evidence="8">
    <location>
        <begin position="2806"/>
        <end position="2831"/>
    </location>
</feature>
<dbReference type="Pfam" id="PF00041">
    <property type="entry name" value="fn3"/>
    <property type="match status" value="8"/>
</dbReference>
<dbReference type="SUPFAM" id="SSF63829">
    <property type="entry name" value="Calcium-dependent phosphotriesterase"/>
    <property type="match status" value="3"/>
</dbReference>
<dbReference type="STRING" id="1561998.A0A1I7U3G3"/>
<evidence type="ECO:0000256" key="7">
    <source>
        <dbReference type="ARBA" id="ARBA00023319"/>
    </source>
</evidence>
<feature type="region of interest" description="Disordered" evidence="8">
    <location>
        <begin position="3446"/>
        <end position="3479"/>
    </location>
</feature>
<dbReference type="InterPro" id="IPR018097">
    <property type="entry name" value="EGF_Ca-bd_CS"/>
</dbReference>
<evidence type="ECO:0000313" key="13">
    <source>
        <dbReference type="WBParaSite" id="Csp11.Scaffold629.g14463.t2"/>
    </source>
</evidence>
<dbReference type="SMART" id="SM00179">
    <property type="entry name" value="EGF_CA"/>
    <property type="match status" value="1"/>
</dbReference>
<dbReference type="Proteomes" id="UP000095282">
    <property type="component" value="Unplaced"/>
</dbReference>
<evidence type="ECO:0000256" key="2">
    <source>
        <dbReference type="ARBA" id="ARBA00022536"/>
    </source>
</evidence>
<feature type="region of interest" description="Disordered" evidence="8">
    <location>
        <begin position="2337"/>
        <end position="2361"/>
    </location>
</feature>
<dbReference type="PROSITE" id="PS01187">
    <property type="entry name" value="EGF_CA"/>
    <property type="match status" value="1"/>
</dbReference>
<evidence type="ECO:0000256" key="4">
    <source>
        <dbReference type="ARBA" id="ARBA00022737"/>
    </source>
</evidence>
<dbReference type="SMART" id="SM00409">
    <property type="entry name" value="IG"/>
    <property type="match status" value="7"/>
</dbReference>
<feature type="domain" description="Fibronectin type-III" evidence="11">
    <location>
        <begin position="1509"/>
        <end position="1621"/>
    </location>
</feature>
<dbReference type="SUPFAM" id="SSF50952">
    <property type="entry name" value="Soluble quinoprotein glucose dehydrogenase"/>
    <property type="match status" value="2"/>
</dbReference>
<dbReference type="Gene3D" id="2.10.70.10">
    <property type="entry name" value="Complement Module, domain 1"/>
    <property type="match status" value="1"/>
</dbReference>
<dbReference type="SUPFAM" id="SSF57196">
    <property type="entry name" value="EGF/Laminin"/>
    <property type="match status" value="2"/>
</dbReference>
<feature type="domain" description="Fibronectin type-III" evidence="11">
    <location>
        <begin position="1626"/>
        <end position="1730"/>
    </location>
</feature>
<dbReference type="InterPro" id="IPR003598">
    <property type="entry name" value="Ig_sub2"/>
</dbReference>
<feature type="domain" description="Fibronectin type-III" evidence="11">
    <location>
        <begin position="706"/>
        <end position="803"/>
    </location>
</feature>
<feature type="domain" description="Ig-like" evidence="10">
    <location>
        <begin position="605"/>
        <end position="702"/>
    </location>
</feature>
<feature type="compositionally biased region" description="Basic and acidic residues" evidence="8">
    <location>
        <begin position="2667"/>
        <end position="2676"/>
    </location>
</feature>
<dbReference type="CDD" id="cd01450">
    <property type="entry name" value="vWFA_subfamily_ECM"/>
    <property type="match status" value="1"/>
</dbReference>
<dbReference type="InterPro" id="IPR003961">
    <property type="entry name" value="FN3_dom"/>
</dbReference>
<accession>A0A1I7U3G3</accession>
<organism evidence="12 13">
    <name type="scientific">Caenorhabditis tropicalis</name>
    <dbReference type="NCBI Taxonomy" id="1561998"/>
    <lineage>
        <taxon>Eukaryota</taxon>
        <taxon>Metazoa</taxon>
        <taxon>Ecdysozoa</taxon>
        <taxon>Nematoda</taxon>
        <taxon>Chromadorea</taxon>
        <taxon>Rhabditida</taxon>
        <taxon>Rhabditina</taxon>
        <taxon>Rhabditomorpha</taxon>
        <taxon>Rhabditoidea</taxon>
        <taxon>Rhabditidae</taxon>
        <taxon>Peloderinae</taxon>
        <taxon>Caenorhabditis</taxon>
    </lineage>
</organism>
<dbReference type="FunFam" id="2.60.40.10:FF:001976">
    <property type="entry name" value="Mesocentin"/>
    <property type="match status" value="1"/>
</dbReference>
<feature type="domain" description="Fibronectin type-III" evidence="11">
    <location>
        <begin position="1211"/>
        <end position="1308"/>
    </location>
</feature>
<dbReference type="SUPFAM" id="SSF53300">
    <property type="entry name" value="vWA-like"/>
    <property type="match status" value="3"/>
</dbReference>
<evidence type="ECO:0000256" key="6">
    <source>
        <dbReference type="ARBA" id="ARBA00023180"/>
    </source>
</evidence>
<feature type="region of interest" description="Disordered" evidence="8">
    <location>
        <begin position="3246"/>
        <end position="3265"/>
    </location>
</feature>
<dbReference type="GO" id="GO:0005509">
    <property type="term" value="F:calcium ion binding"/>
    <property type="evidence" value="ECO:0007669"/>
    <property type="project" value="InterPro"/>
</dbReference>
<feature type="domain" description="Fibronectin type-III" evidence="11">
    <location>
        <begin position="1309"/>
        <end position="1417"/>
    </location>
</feature>
<feature type="compositionally biased region" description="Acidic residues" evidence="8">
    <location>
        <begin position="2239"/>
        <end position="2250"/>
    </location>
</feature>
<dbReference type="InterPro" id="IPR003599">
    <property type="entry name" value="Ig_sub"/>
</dbReference>
<evidence type="ECO:0000259" key="11">
    <source>
        <dbReference type="PROSITE" id="PS50853"/>
    </source>
</evidence>
<evidence type="ECO:0000259" key="10">
    <source>
        <dbReference type="PROSITE" id="PS50835"/>
    </source>
</evidence>
<proteinExistence type="predicted"/>
<dbReference type="GO" id="GO:0005576">
    <property type="term" value="C:extracellular region"/>
    <property type="evidence" value="ECO:0007669"/>
    <property type="project" value="UniProtKB-SubCell"/>
</dbReference>
<dbReference type="FunFam" id="2.60.40.10:FF:000036">
    <property type="entry name" value="receptor-type tyrosine-protein phosphatase delta isoform X1"/>
    <property type="match status" value="1"/>
</dbReference>
<feature type="region of interest" description="Disordered" evidence="8">
    <location>
        <begin position="1"/>
        <end position="20"/>
    </location>
</feature>
<protein>
    <submittedName>
        <fullName evidence="13">Ig-like domain-containing protein</fullName>
    </submittedName>
</protein>
<dbReference type="InterPro" id="IPR013151">
    <property type="entry name" value="Immunoglobulin_dom"/>
</dbReference>
<feature type="region of interest" description="Disordered" evidence="8">
    <location>
        <begin position="2620"/>
        <end position="2647"/>
    </location>
</feature>
<feature type="domain" description="Ig-like" evidence="10">
    <location>
        <begin position="1127"/>
        <end position="1204"/>
    </location>
</feature>
<dbReference type="InterPro" id="IPR036116">
    <property type="entry name" value="FN3_sf"/>
</dbReference>
<feature type="domain" description="VWFA" evidence="9">
    <location>
        <begin position="3789"/>
        <end position="3967"/>
    </location>
</feature>
<keyword evidence="3" id="KW-0732">Signal</keyword>
<dbReference type="SUPFAM" id="SSF69322">
    <property type="entry name" value="Tricorn protease domain 2"/>
    <property type="match status" value="1"/>
</dbReference>
<dbReference type="InterPro" id="IPR053224">
    <property type="entry name" value="Sensory_adhesion_molecule"/>
</dbReference>
<keyword evidence="2" id="KW-0245">EGF-like domain</keyword>
<dbReference type="FunFam" id="2.60.40.10:FF:002033">
    <property type="entry name" value="Mesocentin"/>
    <property type="match status" value="1"/>
</dbReference>
<feature type="compositionally biased region" description="Basic and acidic residues" evidence="8">
    <location>
        <begin position="3456"/>
        <end position="3467"/>
    </location>
</feature>
<feature type="region of interest" description="Disordered" evidence="8">
    <location>
        <begin position="2272"/>
        <end position="2311"/>
    </location>
</feature>
<dbReference type="PANTHER" id="PTHR31460:SF3">
    <property type="entry name" value="MESOCENTIN"/>
    <property type="match status" value="1"/>
</dbReference>
<feature type="domain" description="VWFA" evidence="9">
    <location>
        <begin position="4019"/>
        <end position="4190"/>
    </location>
</feature>
<dbReference type="SMART" id="SM00327">
    <property type="entry name" value="VWA"/>
    <property type="match status" value="3"/>
</dbReference>
<evidence type="ECO:0000256" key="5">
    <source>
        <dbReference type="ARBA" id="ARBA00023157"/>
    </source>
</evidence>
<dbReference type="Gene3D" id="3.40.50.410">
    <property type="entry name" value="von Willebrand factor, type A domain"/>
    <property type="match status" value="3"/>
</dbReference>
<dbReference type="InterPro" id="IPR049883">
    <property type="entry name" value="NOTCH1_EGF-like"/>
</dbReference>
<evidence type="ECO:0000256" key="8">
    <source>
        <dbReference type="SAM" id="MobiDB-lite"/>
    </source>
</evidence>
<feature type="domain" description="Fibronectin type-III" evidence="11">
    <location>
        <begin position="1931"/>
        <end position="2024"/>
    </location>
</feature>
<evidence type="ECO:0000313" key="12">
    <source>
        <dbReference type="Proteomes" id="UP000095282"/>
    </source>
</evidence>
<keyword evidence="6" id="KW-0325">Glycoprotein</keyword>
<dbReference type="GO" id="GO:0007399">
    <property type="term" value="P:nervous system development"/>
    <property type="evidence" value="ECO:0007669"/>
    <property type="project" value="UniProtKB-ARBA"/>
</dbReference>
<dbReference type="SMART" id="SM00408">
    <property type="entry name" value="IGc2"/>
    <property type="match status" value="6"/>
</dbReference>
<feature type="domain" description="Fibronectin type-III" evidence="11">
    <location>
        <begin position="504"/>
        <end position="602"/>
    </location>
</feature>
<dbReference type="PROSITE" id="PS50234">
    <property type="entry name" value="VWFA"/>
    <property type="match status" value="3"/>
</dbReference>
<dbReference type="InterPro" id="IPR011041">
    <property type="entry name" value="Quinoprot_gluc/sorb_DH_b-prop"/>
</dbReference>
<feature type="domain" description="Fibronectin type-III" evidence="11">
    <location>
        <begin position="1018"/>
        <end position="1123"/>
    </location>
</feature>
<dbReference type="FunFam" id="3.40.50.410:FF:000122">
    <property type="entry name" value="Mesocentin"/>
    <property type="match status" value="1"/>
</dbReference>
<feature type="domain" description="Ig-like" evidence="10">
    <location>
        <begin position="1424"/>
        <end position="1459"/>
    </location>
</feature>
<dbReference type="SUPFAM" id="SSF49265">
    <property type="entry name" value="Fibronectin type III"/>
    <property type="match status" value="7"/>
</dbReference>
<sequence>MQVDRRRSSSNAKIAVSAPPIPPPDEGKCIISKASGREICYPSYSQLDTSCTDVTGQSSNGLVVPPVVPHATVRAMAFVPPDNLRRLIIQYYRQQGKHQPKNVTFSPKSFLFVKYHCDYGYEMVDEVDTMFCQDKQWVMTPPMCRGQGLCAADNGGCSHTCISYNDEKIECKCPRGMTLDVDEKTCIKPVPKSLCRSLSGCTCNGITETQFACSCGDNKQKCLLLAGPPKIYIEPQGPYEVAPGGNINISCTSVAYPFPDIYWFKNQRVNTDGQDQNALRASQILIIKEIYRNEEFTCVADNIHGSANRTVSIVVTGPGSAPHLKSASAGRTSLTVRWEPPSIINRPITTYTLYYTNNPQQPVKNWKKLEVKEPTREVAIPDLRPDTAYYIRVRANDQLGPGKLGNQVQIKTLKPAVRPYVNIVEGDEIRVPPMTAFEIDCNVTKADPVPVLVWLHKGRPLNKGSKTQHIKMKNGGVLESTQFSCVAENEAGKSTKKINVTVTGPSAPERIRYQIDGDKVTLQWEQPQITNGPMAGYDVFYTDDPSLPRDQWKVHHIDDPNARTTTVPRLNEKTPYNFVIVGRNRLGPGLPSAPFTATTWLAAKPPVVLLEPQDEVTKEPSNDEMIIECGAQGVPKPKIIWLWSGTLIEDGKDEFRVYDTTPADAQDRTRSKLIAQSTTRSGVATCQAVNSEGSDEKKVPVKILGPGSAPLGITPTPMHTGFDVAWQPPKITNGRIKDYVVYYSKDPDAPLSDWESKTVPADTRNLTINVDDEDTPYVAKVQARTDDGPGIISEAYEVTTGRKQVPLSVRLEITDPTVDSTTGETIVEPTQPIHFRCVADGRPMPSVSYSWLPINASESGDEPVPIPIHSDENQPHHYNSIQVYSTTATKRILLCQARNPDGTVNDRHVFIVNKPGSAPQSVEVIVDPDNRVTVTWQPPKYPNGDITKYNVYITGDPSLPVDQWQVFPVDEINDPKLILQRGELQPETPYYVKIAAVNDHGEGIHTDPKHFDTVSGAPIDAPTDALPSVSIDNTVNITWSPPTQPLGPIKSYTVYFAPEYDDSDYKTWQRVSVDAPDGSDHGEITLPKEQFNPNTPYKVRISATNDLSEGPASDPVRFETGSGEIPPTITLEPSNSTYQVEPLGAVTITCTSNGVPQPKVHWIKENGDIVDSATLQLYDVVKDSSATCVAENNAGKTQEAVTIQVTGPGTAPNEIVLLPMPNQEINVEWTSPDEVNGQITNYIIHYGEISEDGSEPTTWDQVTIPRDDVNHKLANLEPKKTYAVRVQAVSDRGPGVISAPQVIKTLPLAPQSITNPVIQVHPNNSVTIEFTPPDDPENPGKKIKDFVIQYTTDEEPDDESEWKELKFSDPDDTDETTIVSIDGENFNPDTKYNTRIIARGEIDSQPSDPTLFATGDGVIAPSQPTFNVETEDGVIRVPAGTDYTIKCVSDGYPAPDVRWVDSHGNQLSDGPQLRIIDIRKTLNAKCLAENRGGLKETDLIVFVAGPGTAPENIQLTANKPTTISVQYEVPSIPNGNISKYIIYYTPLDDQDPNHQLGQVQTKPINEWQNVHDLNDGIEGPRKVDITDFINTDTAYAVVVQAINDDGPGPYSNQYTIRTMSRAREGPPVELRVEPDGQRSAVAQWKEPVTSDISPIGYEIYYVRGDKSVEEDDSAGLNDWIKISIDDPSKLSHKIQNLLLPDTDYVFKMRAIYPDGPSVFSEPCIMKTLPDGNAPYIQISTGDNGVEGSTTIQILPGSQMTIACHATGVPLPQVKWIKGGNYEIDPSRVDADGNHAQFSLQVANITEDTTFNCVAQNPLGHANWTIHVNLIEGLEPNWRDDFVTSKSDGGQIVLVFNDELPEYLKPPNEWTIQYTDDAEQPKDQWETIPSGGAPLTRVEVPNMNPGTYYYLVVDNPEKGIQTPTLVVMTPKPPSEIRFGKNNDDEQVVDFKPAITSEQIKEYTISVWPSSDPSNVKKFTTASDVTSGVVVDGLDPDTEYNIQVAAEFYEGEELASEPISVITPPRDVSCECEHACTFELNDEGTMEPKCYCHDGFHLTNDGKSCERNEEDDATSQAILQVTPPSITTKVAPEELPTASTGGEDDKTEGIISPIVGPDGKPLPVDKKGKPIDSAGKPIEIDSNGDPVAPEGTKLTKNEKGEWIYPLVDKNGKPLPVDENNKPIITAIDENGEPLSESEDGSLITSDGEPVKVDMLGRPLDKNGNPYKTNENGQFVVHDVDGPEVGEGDEEEKPQEIPLYVIDVDDDGKYVDEEGNEIPVNENGEPIDEDGNLLEKNDDGKYVKPKKPESTTSEPTQITILTLDGSPLSTDASGAVIGPDGEPIPTDASGKPLAQDGSPLPTDNNGNYVIVPDQKKKIEAQATDETGRIIYPIVLPDGSLLATDSSGNYVNRHGDIVEKDDEGIPMGPDGQLLSTDSSGNYVYPVTGPNGEILPTDSNGNPVYPVIGPDGTPLPTNENGVVVGPNGEPIPTDSNGKPLSPEGYPLPVDSKGNYVILPTQGGDLHVLATDETGNVIYPITRPDGSPLGTDSSGNFVTDNGEIIEKDDEGKPIGPDGQILPTDSSGKFVYPEEAFDSELHDSTVKPILSIVGEDGSRFPTDETGAVIGPDGEPIPTDASGKPLSQDGSPLPTDNNGNYILIPTGETAVKTQPTDREDDEGKPIGPDGQVLPTDNSGNYIYPKSVDSHVLTTDVYGKPINTIIGPDGTPLPTDGTGSVIGPDGESISTDENGKPLDRDGVPLPTNEYGDYVFVTSQLPTDATGPIITQTPIIKPDGVLLATDSLGQFVNDNGDVLERDDEGRPLGPDGEALPTNDHGHYVYPATTSDGEILPTDFSGKTVYPVLGPDGTPLSTDNSGDVIGFDGRPIPTDASGKPLSQDGSPLPTDNNGNFILVPSDDSTTKVLPTDDAENVNLPITKPDGTLLGTDSTGAFVTEDGQVIEKDDEGRPLGPDGQVLPTDDSGNYIYPVVGPDGQILPTDSQGKTVYPVRGPDGTPLPTDASGAVIGPDGEPIPTDASGKPLSQDGSPLPTDNNGNYILVPSGEDTTKALATDETGNVIYPITRPDGTPLGTDSTGAFVTQDGQIIEKDDQGKPIGPDGQVLPTDDSGNYIYSVVGPDGQILPTDSQGKTVYPVRGPDGTPLPTDASGAVIGPDGEPIPTDASGKPLSQDGSPLPTDNNGNFILVPSDDSTTKVLPTDDAENVNLPITKPDGTLLGTDSTGAFVTEDGQVIEKDDEGRPLGPDGQVLPTDDSGNYIYPIVDEDGKPLSTDASGKPIYPVFTSDGTQLPTNAFGSSIDPEGELIPTDTSGKPLGKDGFVLPTDNNGRYVFIHGDLTKAVPTDENGATIYPITRPDGSLLPTDSTGLFLTDEGHIIDRDSDGKPYGPDGQVLPTDGYGNYVYPVESDVGGAKLLPTDEYGHTIFPVIRPDGSLLSTESSGSFVTDDGKVVSKDNEGKPLGPDGSVLPTDSAGNYIYPVIGPDGSPLPTDSNGKPVYTVIGRYGDVLPTDSLGRSINIDGSIVPTDDEGLPIDQYGMALPTDTSRKLHTLVPTRRPSEFCYVTSHIDLLLVIDSSNNIKVLDYRVMKELIKNFLTEHFNLRKHQVRVGLVKYGDGAEIPISLGDYDNEDDLVHRISESRRLKGRAQLGAGLREALDELSISGVDGVPQIVLVVKNGKASDDYSSAVKSLKSERNVTIFVVDSGDEESQQQNAELTDSDKVVVVPQWRGADSEVLGPIADYICKIVPNVESARTWPTPRTKATTPVGSGRSCSTVDYESDVIIVLDSSENFTPDEFDSMKDAVASIVDTGFDLAPDVSKIGFVIYSDKVAVPVALGHYEDKIELLEKIVDAEKINDGVAIALYGLNAARQQFQLHGRENATKIVLLITNGKNRGNAAAAAEDLRDMYGVQLFAVAVGSNPDELATIKRLVGNSNPENVVEVAQSTEIDDNAVGILKAICGNTAPKNSEMPAHLTTKRDVGSQKYTTAPMLRTTRAVSGGLCNDGIRRPYHINILIDITSRASTEEFRRVLDHLISFFNDRLRDEQHMITINIITVNSEKVQTVINSLRVDQLSEKLNEINQQADDGVSPKLGAGIDALVELSKENYISGAVKLMIIVSSDGTSSDDALPASEYANGDFQHNIIAISVRKPATDLLSKVTGLPTRVVHLDQWSAPNELFDSWIAYITCDYATASTTRKSTTPKMTTLLPYGREASKEDATNIELIPLSPSSISVSWTCCTNNKSNYTILYTHDTSIPKEKWLRKEATCRDSFGTHLDSLPSDHTYTICVMTTERVENSTALAIDNNCDSVHIDLNTTAPEDYVKPSPTSCNCQCSEGKAVLRATCEMVIDVNRPIATLPPATVDECPCKVKAHGGRCPKGYIAKDGQCYDIDECATNNGQCSEGCVNTPGSYYCACPHGMMRDPLDPFNCVNTANSFDKIAALLANYLEANAKNSNSEVTSEKTGGRVNYKATIKSEDDKTITFEWSHVPEVVRRAFKWLF</sequence>
<feature type="domain" description="VWFA" evidence="9">
    <location>
        <begin position="3577"/>
        <end position="3751"/>
    </location>
</feature>
<dbReference type="InterPro" id="IPR000742">
    <property type="entry name" value="EGF"/>
</dbReference>
<feature type="region of interest" description="Disordered" evidence="8">
    <location>
        <begin position="2662"/>
        <end position="2690"/>
    </location>
</feature>
<name>A0A1I7U3G3_9PELO</name>
<feature type="domain" description="Fibronectin type-III" evidence="11">
    <location>
        <begin position="318"/>
        <end position="415"/>
    </location>
</feature>
<dbReference type="PROSITE" id="PS50853">
    <property type="entry name" value="FN3"/>
    <property type="match status" value="10"/>
</dbReference>
<evidence type="ECO:0000256" key="3">
    <source>
        <dbReference type="ARBA" id="ARBA00022729"/>
    </source>
</evidence>
<dbReference type="CDD" id="cd00198">
    <property type="entry name" value="vWFA"/>
    <property type="match status" value="2"/>
</dbReference>
<dbReference type="SMART" id="SM00181">
    <property type="entry name" value="EGF"/>
    <property type="match status" value="3"/>
</dbReference>
<dbReference type="Pfam" id="PF07645">
    <property type="entry name" value="EGF_CA"/>
    <property type="match status" value="1"/>
</dbReference>
<dbReference type="PANTHER" id="PTHR31460">
    <property type="match status" value="1"/>
</dbReference>
<feature type="domain" description="Ig-like" evidence="10">
    <location>
        <begin position="229"/>
        <end position="316"/>
    </location>
</feature>
<keyword evidence="12" id="KW-1185">Reference proteome</keyword>
<dbReference type="InterPro" id="IPR013783">
    <property type="entry name" value="Ig-like_fold"/>
</dbReference>
<feature type="domain" description="Ig-like" evidence="10">
    <location>
        <begin position="816"/>
        <end position="852"/>
    </location>
</feature>
<dbReference type="FunFam" id="3.40.50.410:FF:000105">
    <property type="entry name" value="Mesocentin"/>
    <property type="match status" value="1"/>
</dbReference>
<keyword evidence="5" id="KW-1015">Disulfide bond</keyword>
<feature type="region of interest" description="Disordered" evidence="8">
    <location>
        <begin position="3020"/>
        <end position="3043"/>
    </location>
</feature>
<dbReference type="Gene3D" id="2.10.25.10">
    <property type="entry name" value="Laminin"/>
    <property type="match status" value="2"/>
</dbReference>
<dbReference type="InterPro" id="IPR001881">
    <property type="entry name" value="EGF-like_Ca-bd_dom"/>
</dbReference>
<comment type="subcellular location">
    <subcellularLocation>
        <location evidence="1">Secreted</location>
        <location evidence="1">Extracellular space</location>
    </subcellularLocation>
</comment>
<evidence type="ECO:0000256" key="1">
    <source>
        <dbReference type="ARBA" id="ARBA00004239"/>
    </source>
</evidence>
<feature type="compositionally biased region" description="Basic and acidic residues" evidence="8">
    <location>
        <begin position="2290"/>
        <end position="2306"/>
    </location>
</feature>
<dbReference type="InterPro" id="IPR036465">
    <property type="entry name" value="vWFA_dom_sf"/>
</dbReference>
<dbReference type="InterPro" id="IPR002035">
    <property type="entry name" value="VWF_A"/>
</dbReference>
<dbReference type="InterPro" id="IPR007110">
    <property type="entry name" value="Ig-like_dom"/>
</dbReference>
<dbReference type="FunFam" id="3.40.50.410:FF:000110">
    <property type="entry name" value="Protein CBR-DIG-1"/>
    <property type="match status" value="1"/>
</dbReference>
<feature type="region of interest" description="Disordered" evidence="8">
    <location>
        <begin position="2189"/>
        <end position="2256"/>
    </location>
</feature>
<feature type="domain" description="Fibronectin type-III" evidence="11">
    <location>
        <begin position="918"/>
        <end position="1016"/>
    </location>
</feature>
<dbReference type="Pfam" id="PF14670">
    <property type="entry name" value="FXa_inhibition"/>
    <property type="match status" value="1"/>
</dbReference>
<dbReference type="Pfam" id="PF00047">
    <property type="entry name" value="ig"/>
    <property type="match status" value="2"/>
</dbReference>
<dbReference type="CDD" id="cd00063">
    <property type="entry name" value="FN3"/>
    <property type="match status" value="10"/>
</dbReference>
<evidence type="ECO:0000259" key="9">
    <source>
        <dbReference type="PROSITE" id="PS50234"/>
    </source>
</evidence>
<dbReference type="PROSITE" id="PS50835">
    <property type="entry name" value="IG_LIKE"/>
    <property type="match status" value="7"/>
</dbReference>